<dbReference type="KEGG" id="bon:A361_26885"/>
<dbReference type="Proteomes" id="UP000077856">
    <property type="component" value="Chromosome"/>
</dbReference>
<dbReference type="EMBL" id="CP015506">
    <property type="protein sequence ID" value="AND42620.1"/>
    <property type="molecule type" value="Genomic_DNA"/>
</dbReference>
<accession>A0A160MH61</accession>
<proteinExistence type="predicted"/>
<dbReference type="RefSeq" id="WP_019382812.1">
    <property type="nucleotide sequence ID" value="NZ_CP015506.1"/>
</dbReference>
<sequence length="64" mass="7452">MSVSLYDSLIEEIIKKGEVKVPLTDCDAQFYLEDVLREKGIRFKKIVPLRNRGRAIKTLIFIIQ</sequence>
<evidence type="ECO:0000313" key="1">
    <source>
        <dbReference type="EMBL" id="AND42620.1"/>
    </source>
</evidence>
<gene>
    <name evidence="1" type="ORF">A361_26885</name>
</gene>
<protein>
    <submittedName>
        <fullName evidence="1">Uncharacterized protein</fullName>
    </submittedName>
</protein>
<reference evidence="1 2" key="1">
    <citation type="submission" date="2016-04" db="EMBL/GenBank/DDBJ databases">
        <title>Complete genome sequence of Bacillus oceanisediminis strain 2691.</title>
        <authorList>
            <person name="Jeong H."/>
            <person name="Kim H.J."/>
            <person name="Lee D.-W."/>
        </authorList>
    </citation>
    <scope>NUCLEOTIDE SEQUENCE [LARGE SCALE GENOMIC DNA]</scope>
    <source>
        <strain evidence="1 2">2691</strain>
    </source>
</reference>
<name>A0A160MH61_9BACI</name>
<dbReference type="AlphaFoldDB" id="A0A160MH61"/>
<dbReference type="STRING" id="1196031.A361_26885"/>
<organism evidence="1 2">
    <name type="scientific">Cytobacillus oceanisediminis 2691</name>
    <dbReference type="NCBI Taxonomy" id="1196031"/>
    <lineage>
        <taxon>Bacteria</taxon>
        <taxon>Bacillati</taxon>
        <taxon>Bacillota</taxon>
        <taxon>Bacilli</taxon>
        <taxon>Bacillales</taxon>
        <taxon>Bacillaceae</taxon>
        <taxon>Cytobacillus</taxon>
    </lineage>
</organism>
<evidence type="ECO:0000313" key="2">
    <source>
        <dbReference type="Proteomes" id="UP000077856"/>
    </source>
</evidence>